<protein>
    <submittedName>
        <fullName evidence="2">Uncharacterized protein</fullName>
    </submittedName>
</protein>
<accession>A0A395MXA8</accession>
<sequence>MVVMSTRYRKFPSLDNPSFSKNPVNQQILRNLKGLYDEHSKDWDRGTRYAIIDHVLNGDTEVTERISLSPHRHKLLNRNMTFAIWIVLRATYGFSKVVRLKHRLIMQYPGIDPESLVSPLLENEAKSSALEEGYGTSQVARHREPSIFGPVGVSQFSYQHQQQSAPPKRKQLEVVDHQPWKLPNKKIKHEEDTTAFSNTALSSTALPATLRSSAFQKTSLLPVVQEGHSTTSAACNAPLPSIESPGGPSNSGQNTFHDSENEENCDPSLQTSLHSPAQALDSSQSVSTTEMSGSQSANSSATHFTPLTLIQQNQHFNAQLHALRSEVDQLKKERDVEHQGLIKVISSLRDEIRAVKGKVLTKASKVDTALTEYNNAARALRTSLDSLAVELDEKKDQEKPLQDLATTVHTMKSSMVAVETYFDPQQQKFQDNMKALGTMG</sequence>
<keyword evidence="3" id="KW-1185">Reference proteome</keyword>
<dbReference type="AlphaFoldDB" id="A0A395MXA8"/>
<proteinExistence type="predicted"/>
<evidence type="ECO:0000313" key="2">
    <source>
        <dbReference type="EMBL" id="RFN52536.1"/>
    </source>
</evidence>
<evidence type="ECO:0000313" key="3">
    <source>
        <dbReference type="Proteomes" id="UP000265631"/>
    </source>
</evidence>
<dbReference type="Proteomes" id="UP000265631">
    <property type="component" value="Unassembled WGS sequence"/>
</dbReference>
<feature type="region of interest" description="Disordered" evidence="1">
    <location>
        <begin position="231"/>
        <end position="300"/>
    </location>
</feature>
<evidence type="ECO:0000256" key="1">
    <source>
        <dbReference type="SAM" id="MobiDB-lite"/>
    </source>
</evidence>
<name>A0A395MXA8_9HYPO</name>
<gene>
    <name evidence="2" type="ORF">FIE12Z_3297</name>
</gene>
<dbReference type="EMBL" id="PXXK01000066">
    <property type="protein sequence ID" value="RFN52536.1"/>
    <property type="molecule type" value="Genomic_DNA"/>
</dbReference>
<feature type="compositionally biased region" description="Polar residues" evidence="1">
    <location>
        <begin position="247"/>
        <end position="256"/>
    </location>
</feature>
<comment type="caution">
    <text evidence="2">The sequence shown here is derived from an EMBL/GenBank/DDBJ whole genome shotgun (WGS) entry which is preliminary data.</text>
</comment>
<organism evidence="2 3">
    <name type="scientific">Fusarium flagelliforme</name>
    <dbReference type="NCBI Taxonomy" id="2675880"/>
    <lineage>
        <taxon>Eukaryota</taxon>
        <taxon>Fungi</taxon>
        <taxon>Dikarya</taxon>
        <taxon>Ascomycota</taxon>
        <taxon>Pezizomycotina</taxon>
        <taxon>Sordariomycetes</taxon>
        <taxon>Hypocreomycetidae</taxon>
        <taxon>Hypocreales</taxon>
        <taxon>Nectriaceae</taxon>
        <taxon>Fusarium</taxon>
        <taxon>Fusarium incarnatum-equiseti species complex</taxon>
    </lineage>
</organism>
<feature type="compositionally biased region" description="Polar residues" evidence="1">
    <location>
        <begin position="267"/>
        <end position="300"/>
    </location>
</feature>
<reference evidence="2 3" key="1">
    <citation type="journal article" date="2018" name="PLoS Pathog.">
        <title>Evolution of structural diversity of trichothecenes, a family of toxins produced by plant pathogenic and entomopathogenic fungi.</title>
        <authorList>
            <person name="Proctor R.H."/>
            <person name="McCormick S.P."/>
            <person name="Kim H.S."/>
            <person name="Cardoza R.E."/>
            <person name="Stanley A.M."/>
            <person name="Lindo L."/>
            <person name="Kelly A."/>
            <person name="Brown D.W."/>
            <person name="Lee T."/>
            <person name="Vaughan M.M."/>
            <person name="Alexander N.J."/>
            <person name="Busman M."/>
            <person name="Gutierrez S."/>
        </authorList>
    </citation>
    <scope>NUCLEOTIDE SEQUENCE [LARGE SCALE GENOMIC DNA]</scope>
    <source>
        <strain evidence="2 3">NRRL 13405</strain>
    </source>
</reference>